<dbReference type="EMBL" id="CP002028">
    <property type="protein sequence ID" value="ADG81277.1"/>
    <property type="molecule type" value="Genomic_DNA"/>
</dbReference>
<dbReference type="AlphaFoldDB" id="D5XAH8"/>
<name>D5XAH8_THEPJ</name>
<gene>
    <name evidence="1" type="ordered locus">TherJR_0391</name>
</gene>
<evidence type="ECO:0000313" key="2">
    <source>
        <dbReference type="Proteomes" id="UP000002377"/>
    </source>
</evidence>
<protein>
    <submittedName>
        <fullName evidence="1">Uncharacterized protein</fullName>
    </submittedName>
</protein>
<organism evidence="1 2">
    <name type="scientific">Thermincola potens (strain JR)</name>
    <dbReference type="NCBI Taxonomy" id="635013"/>
    <lineage>
        <taxon>Bacteria</taxon>
        <taxon>Bacillati</taxon>
        <taxon>Bacillota</taxon>
        <taxon>Clostridia</taxon>
        <taxon>Eubacteriales</taxon>
        <taxon>Thermincolaceae</taxon>
        <taxon>Thermincola</taxon>
    </lineage>
</organism>
<sequence length="134" mass="14576">MVRLGYGIIGLYCCSSGIFIDFRFGGSFGSSSYWVNRRCCLYAAIVGEEGFSFWTAIGLGIRGAILEAVAHFTGAAAAVFGLLTQAALHWLTRVALPAIGRLLLRGWRDIYCNINAAFCWDLKLPSHFSSIALS</sequence>
<evidence type="ECO:0000313" key="1">
    <source>
        <dbReference type="EMBL" id="ADG81277.1"/>
    </source>
</evidence>
<dbReference type="HOGENOM" id="CLU_1895210_0_0_9"/>
<accession>D5XAH8</accession>
<dbReference type="Proteomes" id="UP000002377">
    <property type="component" value="Chromosome"/>
</dbReference>
<keyword evidence="2" id="KW-1185">Reference proteome</keyword>
<proteinExistence type="predicted"/>
<dbReference type="STRING" id="635013.TherJR_0391"/>
<dbReference type="KEGG" id="tjr:TherJR_0391"/>
<reference evidence="1 2" key="1">
    <citation type="submission" date="2010-05" db="EMBL/GenBank/DDBJ databases">
        <title>Complete sequence of Thermincola sp. JR.</title>
        <authorList>
            <consortium name="US DOE Joint Genome Institute"/>
            <person name="Lucas S."/>
            <person name="Copeland A."/>
            <person name="Lapidus A."/>
            <person name="Cheng J.-F."/>
            <person name="Bruce D."/>
            <person name="Goodwin L."/>
            <person name="Pitluck S."/>
            <person name="Chertkov O."/>
            <person name="Detter J.C."/>
            <person name="Han C."/>
            <person name="Tapia R."/>
            <person name="Land M."/>
            <person name="Hauser L."/>
            <person name="Kyrpides N."/>
            <person name="Mikhailova N."/>
            <person name="Hazen T.C."/>
            <person name="Woyke T."/>
        </authorList>
    </citation>
    <scope>NUCLEOTIDE SEQUENCE [LARGE SCALE GENOMIC DNA]</scope>
    <source>
        <strain evidence="1 2">JR</strain>
    </source>
</reference>